<reference evidence="2 3" key="1">
    <citation type="journal article" date="2012" name="J. Bacteriol.">
        <title>Genome Sequence of the Fish Pathogen Flavobacterium columnare ATCC 49512.</title>
        <authorList>
            <person name="Tekedar H.C."/>
            <person name="Karsi A."/>
            <person name="Gillaspy A.F."/>
            <person name="Dyer D.W."/>
            <person name="Benton N.R."/>
            <person name="Zaitshik J."/>
            <person name="Vamenta S."/>
            <person name="Banes M.M."/>
            <person name="Gulsoy N."/>
            <person name="Aboko-Cole M."/>
            <person name="Waldbieser G.C."/>
            <person name="Lawrence M.L."/>
        </authorList>
    </citation>
    <scope>NUCLEOTIDE SEQUENCE [LARGE SCALE GENOMIC DNA]</scope>
    <source>
        <strain evidence="3">ATCC 49512 / CIP 103533 / TG 44/87</strain>
    </source>
</reference>
<evidence type="ECO:0000313" key="3">
    <source>
        <dbReference type="Proteomes" id="UP000005638"/>
    </source>
</evidence>
<proteinExistence type="predicted"/>
<evidence type="ECO:0000313" key="2">
    <source>
        <dbReference type="EMBL" id="AEW85228.1"/>
    </source>
</evidence>
<feature type="transmembrane region" description="Helical" evidence="1">
    <location>
        <begin position="32"/>
        <end position="50"/>
    </location>
</feature>
<keyword evidence="1" id="KW-0472">Membrane</keyword>
<dbReference type="AlphaFoldDB" id="G8XAV6"/>
<dbReference type="STRING" id="1041826.FCOL_01895"/>
<dbReference type="EMBL" id="CP003222">
    <property type="protein sequence ID" value="AEW85228.1"/>
    <property type="molecule type" value="Genomic_DNA"/>
</dbReference>
<evidence type="ECO:0000256" key="1">
    <source>
        <dbReference type="SAM" id="Phobius"/>
    </source>
</evidence>
<dbReference type="HOGENOM" id="CLU_189700_1_1_10"/>
<dbReference type="Proteomes" id="UP000005638">
    <property type="component" value="Chromosome"/>
</dbReference>
<dbReference type="eggNOG" id="ENOG5033FA7">
    <property type="taxonomic scope" value="Bacteria"/>
</dbReference>
<keyword evidence="1" id="KW-1133">Transmembrane helix</keyword>
<keyword evidence="1" id="KW-0812">Transmembrane</keyword>
<organism evidence="2 3">
    <name type="scientific">Flavobacterium columnare (strain ATCC 49512 / CIP 103533 / TG 44/87)</name>
    <dbReference type="NCBI Taxonomy" id="1041826"/>
    <lineage>
        <taxon>Bacteria</taxon>
        <taxon>Pseudomonadati</taxon>
        <taxon>Bacteroidota</taxon>
        <taxon>Flavobacteriia</taxon>
        <taxon>Flavobacteriales</taxon>
        <taxon>Flavobacteriaceae</taxon>
        <taxon>Flavobacterium</taxon>
    </lineage>
</organism>
<sequence>MKRFFLNWHIIRFFRLALGVFLIFQAFETHQWIFLGFAIFFLFQAFFNIGCSSNTCQIQLEDKKNNDSFPKHYK</sequence>
<keyword evidence="3" id="KW-1185">Reference proteome</keyword>
<evidence type="ECO:0008006" key="4">
    <source>
        <dbReference type="Google" id="ProtNLM"/>
    </source>
</evidence>
<name>G8XAV6_FLACA</name>
<feature type="transmembrane region" description="Helical" evidence="1">
    <location>
        <begin position="6"/>
        <end position="25"/>
    </location>
</feature>
<dbReference type="RefSeq" id="WP_014164511.1">
    <property type="nucleotide sequence ID" value="NC_016510.2"/>
</dbReference>
<gene>
    <name evidence="2" type="ordered locus">FCOL_01895</name>
</gene>
<protein>
    <recommendedName>
        <fullName evidence="4">DUF2892 domain-containing protein</fullName>
    </recommendedName>
</protein>
<accession>G8XAV6</accession>
<dbReference type="KEGG" id="fco:FCOL_01895"/>